<dbReference type="SUPFAM" id="SSF53244">
    <property type="entry name" value="MurD-like peptide ligases, peptide-binding domain"/>
    <property type="match status" value="1"/>
</dbReference>
<accession>A0A849SED7</accession>
<gene>
    <name evidence="1" type="ORF">HOP12_01215</name>
</gene>
<reference evidence="1 2" key="1">
    <citation type="submission" date="2020-04" db="EMBL/GenBank/DDBJ databases">
        <title>Metagenomic profiling of ammonia- and methane-oxidizing microorganisms in a Dutch drinking water treatment plant.</title>
        <authorList>
            <person name="Poghosyan L."/>
            <person name="Leucker S."/>
        </authorList>
    </citation>
    <scope>NUCLEOTIDE SEQUENCE [LARGE SCALE GENOMIC DNA]</scope>
    <source>
        <strain evidence="1">S-RSF-IL-03</strain>
    </source>
</reference>
<feature type="non-terminal residue" evidence="1">
    <location>
        <position position="1"/>
    </location>
</feature>
<protein>
    <submittedName>
        <fullName evidence="1">Bifunctional folylpolyglutamate synthase/dihydrofolate synthase</fullName>
    </submittedName>
</protein>
<dbReference type="Gene3D" id="3.90.190.20">
    <property type="entry name" value="Mur ligase, C-terminal domain"/>
    <property type="match status" value="1"/>
</dbReference>
<dbReference type="GO" id="GO:0016881">
    <property type="term" value="F:acid-amino acid ligase activity"/>
    <property type="evidence" value="ECO:0007669"/>
    <property type="project" value="InterPro"/>
</dbReference>
<dbReference type="Proteomes" id="UP000580839">
    <property type="component" value="Unassembled WGS sequence"/>
</dbReference>
<dbReference type="AlphaFoldDB" id="A0A849SED7"/>
<sequence length="104" mass="10646">APPRAVELALSRDKPLDGMLAPLAALAPGARLIATRTRSERAMEPEVIRVAAERHGFDASIADDVATAAREALADSEGTVLLTGSLFAVGEAMEALGGAPGELL</sequence>
<evidence type="ECO:0000313" key="2">
    <source>
        <dbReference type="Proteomes" id="UP000580839"/>
    </source>
</evidence>
<evidence type="ECO:0000313" key="1">
    <source>
        <dbReference type="EMBL" id="NOT32766.1"/>
    </source>
</evidence>
<proteinExistence type="predicted"/>
<dbReference type="InterPro" id="IPR036615">
    <property type="entry name" value="Mur_ligase_C_dom_sf"/>
</dbReference>
<organism evidence="1 2">
    <name type="scientific">Eiseniibacteriota bacterium</name>
    <dbReference type="NCBI Taxonomy" id="2212470"/>
    <lineage>
        <taxon>Bacteria</taxon>
        <taxon>Candidatus Eiseniibacteriota</taxon>
    </lineage>
</organism>
<dbReference type="EMBL" id="JABFRW010000012">
    <property type="protein sequence ID" value="NOT32766.1"/>
    <property type="molecule type" value="Genomic_DNA"/>
</dbReference>
<comment type="caution">
    <text evidence="1">The sequence shown here is derived from an EMBL/GenBank/DDBJ whole genome shotgun (WGS) entry which is preliminary data.</text>
</comment>
<name>A0A849SED7_UNCEI</name>